<dbReference type="EMBL" id="JWHR01000037">
    <property type="protein sequence ID" value="KHS58402.1"/>
    <property type="molecule type" value="Genomic_DNA"/>
</dbReference>
<sequence length="167" mass="19955">MLVDSIEIKVRKKDAMKHIFRKTPLISKIDQFNRKVEDIHLEYVEYKILKYEIVSKRKNKNNFRSDDNRHNIIMMVNTYNGHSKSIDCDPQTVKRYIARSCIKKCNIKEDYIIEKVKNEILNHFDNKIKHNSMDKQIIKNITLLEVSSIYKPYWVGNYNGKEVFVDA</sequence>
<proteinExistence type="predicted"/>
<evidence type="ECO:0000313" key="2">
    <source>
        <dbReference type="Proteomes" id="UP000031189"/>
    </source>
</evidence>
<dbReference type="RefSeq" id="WP_039678438.1">
    <property type="nucleotide sequence ID" value="NZ_JAWGXO010000001.1"/>
</dbReference>
<dbReference type="AlphaFoldDB" id="A0A0B3W7M1"/>
<gene>
    <name evidence="1" type="ORF">QX51_03035</name>
</gene>
<evidence type="ECO:0000313" key="1">
    <source>
        <dbReference type="EMBL" id="KHS58402.1"/>
    </source>
</evidence>
<keyword evidence="2" id="KW-1185">Reference proteome</keyword>
<comment type="caution">
    <text evidence="1">The sequence shown here is derived from an EMBL/GenBank/DDBJ whole genome shotgun (WGS) entry which is preliminary data.</text>
</comment>
<dbReference type="OrthoDB" id="1757781at2"/>
<name>A0A0B3W7M1_9FIRM</name>
<dbReference type="Proteomes" id="UP000031189">
    <property type="component" value="Unassembled WGS sequence"/>
</dbReference>
<reference evidence="1 2" key="1">
    <citation type="submission" date="2014-12" db="EMBL/GenBank/DDBJ databases">
        <title>Draft genome sequence of Terrisporobacter sp. 08-306576, isolated from the blood culture of a bacteremia patient.</title>
        <authorList>
            <person name="Lund L.C."/>
            <person name="Sydenham T.V."/>
            <person name="Hogh S.V."/>
            <person name="Skov M.N."/>
            <person name="Kemp M."/>
            <person name="Justesen U.S."/>
        </authorList>
    </citation>
    <scope>NUCLEOTIDE SEQUENCE [LARGE SCALE GENOMIC DNA]</scope>
    <source>
        <strain evidence="1 2">08-306576</strain>
    </source>
</reference>
<accession>A0A0B3W7M1</accession>
<organism evidence="1 2">
    <name type="scientific">Terrisporobacter othiniensis</name>
    <dbReference type="NCBI Taxonomy" id="1577792"/>
    <lineage>
        <taxon>Bacteria</taxon>
        <taxon>Bacillati</taxon>
        <taxon>Bacillota</taxon>
        <taxon>Clostridia</taxon>
        <taxon>Peptostreptococcales</taxon>
        <taxon>Peptostreptococcaceae</taxon>
        <taxon>Terrisporobacter</taxon>
    </lineage>
</organism>
<protein>
    <submittedName>
        <fullName evidence="1">Uncharacterized protein</fullName>
    </submittedName>
</protein>